<dbReference type="Proteomes" id="UP000289340">
    <property type="component" value="Chromosome 3"/>
</dbReference>
<organism evidence="3">
    <name type="scientific">Glycine soja</name>
    <name type="common">Wild soybean</name>
    <dbReference type="NCBI Taxonomy" id="3848"/>
    <lineage>
        <taxon>Eukaryota</taxon>
        <taxon>Viridiplantae</taxon>
        <taxon>Streptophyta</taxon>
        <taxon>Embryophyta</taxon>
        <taxon>Tracheophyta</taxon>
        <taxon>Spermatophyta</taxon>
        <taxon>Magnoliopsida</taxon>
        <taxon>eudicotyledons</taxon>
        <taxon>Gunneridae</taxon>
        <taxon>Pentapetalae</taxon>
        <taxon>rosids</taxon>
        <taxon>fabids</taxon>
        <taxon>Fabales</taxon>
        <taxon>Fabaceae</taxon>
        <taxon>Papilionoideae</taxon>
        <taxon>50 kb inversion clade</taxon>
        <taxon>NPAAA clade</taxon>
        <taxon>indigoferoid/millettioid clade</taxon>
        <taxon>Phaseoleae</taxon>
        <taxon>Glycine</taxon>
        <taxon>Glycine subgen. Soja</taxon>
    </lineage>
</organism>
<gene>
    <name evidence="4" type="ORF">D0Y65_006149</name>
    <name evidence="3" type="ORF">glysoja_037793</name>
</gene>
<dbReference type="EMBL" id="QZWG01000003">
    <property type="protein sequence ID" value="RZC19211.1"/>
    <property type="molecule type" value="Genomic_DNA"/>
</dbReference>
<dbReference type="Proteomes" id="UP000053555">
    <property type="component" value="Unassembled WGS sequence"/>
</dbReference>
<evidence type="ECO:0000313" key="3">
    <source>
        <dbReference type="EMBL" id="KHN28865.1"/>
    </source>
</evidence>
<keyword evidence="2" id="KW-1133">Transmembrane helix</keyword>
<proteinExistence type="predicted"/>
<sequence length="79" mass="8960">MATQPLPFSSASSIVPSSNNPHNDELRFLSDPKFERHGEILLLVFVLLFSVFLLVIAMLMYLKRIRSNLQQNEGSKLEA</sequence>
<feature type="compositionally biased region" description="Low complexity" evidence="1">
    <location>
        <begin position="9"/>
        <end position="18"/>
    </location>
</feature>
<keyword evidence="2" id="KW-0472">Membrane</keyword>
<evidence type="ECO:0000313" key="4">
    <source>
        <dbReference type="EMBL" id="RZC19211.1"/>
    </source>
</evidence>
<reference evidence="4 5" key="2">
    <citation type="submission" date="2018-09" db="EMBL/GenBank/DDBJ databases">
        <title>A high-quality reference genome of wild soybean provides a powerful tool to mine soybean genomes.</title>
        <authorList>
            <person name="Xie M."/>
            <person name="Chung C.Y.L."/>
            <person name="Li M.-W."/>
            <person name="Wong F.-L."/>
            <person name="Chan T.-F."/>
            <person name="Lam H.-M."/>
        </authorList>
    </citation>
    <scope>NUCLEOTIDE SEQUENCE [LARGE SCALE GENOMIC DNA]</scope>
    <source>
        <strain evidence="5">cv. W05</strain>
        <tissue evidence="4">Hypocotyl of etiolated seedlings</tissue>
    </source>
</reference>
<dbReference type="AlphaFoldDB" id="A0A0B2R5H5"/>
<feature type="transmembrane region" description="Helical" evidence="2">
    <location>
        <begin position="40"/>
        <end position="62"/>
    </location>
</feature>
<keyword evidence="5" id="KW-1185">Reference proteome</keyword>
<name>A0A0B2R5H5_GLYSO</name>
<protein>
    <recommendedName>
        <fullName evidence="6">Transmembrane protein</fullName>
    </recommendedName>
</protein>
<evidence type="ECO:0000256" key="1">
    <source>
        <dbReference type="SAM" id="MobiDB-lite"/>
    </source>
</evidence>
<feature type="region of interest" description="Disordered" evidence="1">
    <location>
        <begin position="1"/>
        <end position="24"/>
    </location>
</feature>
<evidence type="ECO:0000313" key="5">
    <source>
        <dbReference type="Proteomes" id="UP000289340"/>
    </source>
</evidence>
<dbReference type="EMBL" id="KN652368">
    <property type="protein sequence ID" value="KHN28865.1"/>
    <property type="molecule type" value="Genomic_DNA"/>
</dbReference>
<keyword evidence="2" id="KW-0812">Transmembrane</keyword>
<reference evidence="3" key="1">
    <citation type="submission" date="2014-07" db="EMBL/GenBank/DDBJ databases">
        <title>Identification of a novel salt tolerance gene in wild soybean by whole-genome sequencing.</title>
        <authorList>
            <person name="Lam H.-M."/>
            <person name="Qi X."/>
            <person name="Li M.-W."/>
            <person name="Liu X."/>
            <person name="Xie M."/>
            <person name="Ni M."/>
            <person name="Xu X."/>
        </authorList>
    </citation>
    <scope>NUCLEOTIDE SEQUENCE [LARGE SCALE GENOMIC DNA]</scope>
    <source>
        <tissue evidence="3">Root</tissue>
    </source>
</reference>
<evidence type="ECO:0000256" key="2">
    <source>
        <dbReference type="SAM" id="Phobius"/>
    </source>
</evidence>
<accession>A0A0B2R5H5</accession>
<dbReference type="SMR" id="A0A0B2R5H5"/>
<evidence type="ECO:0008006" key="6">
    <source>
        <dbReference type="Google" id="ProtNLM"/>
    </source>
</evidence>